<dbReference type="SUPFAM" id="SSF51316">
    <property type="entry name" value="Mss4-like"/>
    <property type="match status" value="1"/>
</dbReference>
<proteinExistence type="inferred from homology"/>
<reference evidence="7" key="3">
    <citation type="submission" date="2020-03" db="EMBL/GenBank/DDBJ databases">
        <title>A mixture of massive structural variations and highly conserved coding sequences in Ustilaginoidea virens genome.</title>
        <authorList>
            <person name="Zhang K."/>
            <person name="Zhao Z."/>
            <person name="Zhang Z."/>
            <person name="Li Y."/>
            <person name="Hsiang T."/>
            <person name="Sun W."/>
        </authorList>
    </citation>
    <scope>NUCLEOTIDE SEQUENCE</scope>
    <source>
        <strain evidence="7">UV-8b</strain>
    </source>
</reference>
<dbReference type="PANTHER" id="PTHR33337">
    <property type="entry name" value="GFA DOMAIN-CONTAINING PROTEIN"/>
    <property type="match status" value="1"/>
</dbReference>
<dbReference type="GO" id="GO:0046872">
    <property type="term" value="F:metal ion binding"/>
    <property type="evidence" value="ECO:0007669"/>
    <property type="project" value="UniProtKB-KW"/>
</dbReference>
<reference evidence="6" key="1">
    <citation type="journal article" date="2016" name="Genome Announc.">
        <title>Genome Sequence of Ustilaginoidea virens IPU010, a Rice Pathogenic Fungus Causing False Smut.</title>
        <authorList>
            <person name="Kumagai T."/>
            <person name="Ishii T."/>
            <person name="Terai G."/>
            <person name="Umemura M."/>
            <person name="Machida M."/>
            <person name="Asai K."/>
        </authorList>
    </citation>
    <scope>NUCLEOTIDE SEQUENCE [LARGE SCALE GENOMIC DNA]</scope>
    <source>
        <strain evidence="6">IPU010</strain>
    </source>
</reference>
<protein>
    <recommendedName>
        <fullName evidence="5">CENP-V/GFA domain-containing protein</fullName>
    </recommendedName>
</protein>
<reference evidence="9" key="2">
    <citation type="journal article" date="2016" name="Genome Announc.">
        <title>Genome sequence of Ustilaginoidea virens IPU010, a rice pathogenic fungus causing false smut.</title>
        <authorList>
            <person name="Kumagai T."/>
            <person name="Ishii T."/>
            <person name="Terai G."/>
            <person name="Umemura M."/>
            <person name="Machida M."/>
            <person name="Asai K."/>
        </authorList>
    </citation>
    <scope>NUCLEOTIDE SEQUENCE [LARGE SCALE GENOMIC DNA]</scope>
    <source>
        <strain evidence="9">IPU010</strain>
    </source>
</reference>
<dbReference type="InterPro" id="IPR006913">
    <property type="entry name" value="CENP-V/GFA"/>
</dbReference>
<evidence type="ECO:0000256" key="3">
    <source>
        <dbReference type="ARBA" id="ARBA00022833"/>
    </source>
</evidence>
<evidence type="ECO:0000256" key="2">
    <source>
        <dbReference type="ARBA" id="ARBA00022723"/>
    </source>
</evidence>
<dbReference type="Proteomes" id="UP000054053">
    <property type="component" value="Unassembled WGS sequence"/>
</dbReference>
<dbReference type="InterPro" id="IPR011057">
    <property type="entry name" value="Mss4-like_sf"/>
</dbReference>
<evidence type="ECO:0000313" key="9">
    <source>
        <dbReference type="Proteomes" id="UP000054053"/>
    </source>
</evidence>
<dbReference type="AlphaFoldDB" id="A0A063BWR8"/>
<dbReference type="GO" id="GO:0016846">
    <property type="term" value="F:carbon-sulfur lyase activity"/>
    <property type="evidence" value="ECO:0007669"/>
    <property type="project" value="InterPro"/>
</dbReference>
<dbReference type="OrthoDB" id="5290969at2759"/>
<dbReference type="Gene3D" id="3.90.1590.10">
    <property type="entry name" value="glutathione-dependent formaldehyde- activating enzyme (gfa)"/>
    <property type="match status" value="1"/>
</dbReference>
<dbReference type="RefSeq" id="XP_043001192.1">
    <property type="nucleotide sequence ID" value="XM_043145257.1"/>
</dbReference>
<keyword evidence="4" id="KW-0456">Lyase</keyword>
<evidence type="ECO:0000313" key="8">
    <source>
        <dbReference type="Proteomes" id="UP000027002"/>
    </source>
</evidence>
<accession>A0A063BWR8</accession>
<evidence type="ECO:0000256" key="4">
    <source>
        <dbReference type="ARBA" id="ARBA00023239"/>
    </source>
</evidence>
<sequence>MANPNPKVSCQCGAISFHASRPKPLAVYVCHCTECRKQSSSAFGTSAVFPADGMWPLPADVVPRLGMWTRVSDKGTTLECYFCRECGVRLLHRPLRPDGTAKPTLTVKGGALEGFTLERAKHIWTRSAIMPIPEGLEAYVESPEGSDAEGEKGLM</sequence>
<keyword evidence="3" id="KW-0862">Zinc</keyword>
<name>A0A063BWR8_USTVR</name>
<dbReference type="Proteomes" id="UP000027002">
    <property type="component" value="Chromosome 7"/>
</dbReference>
<dbReference type="PANTHER" id="PTHR33337:SF3">
    <property type="entry name" value="CENP-V_GFA DOMAIN-CONTAINING PROTEIN"/>
    <property type="match status" value="1"/>
</dbReference>
<evidence type="ECO:0000313" key="7">
    <source>
        <dbReference type="EMBL" id="QUC23519.1"/>
    </source>
</evidence>
<keyword evidence="2" id="KW-0479">Metal-binding</keyword>
<organism evidence="6 9">
    <name type="scientific">Ustilaginoidea virens</name>
    <name type="common">Rice false smut fungus</name>
    <name type="synonym">Villosiclava virens</name>
    <dbReference type="NCBI Taxonomy" id="1159556"/>
    <lineage>
        <taxon>Eukaryota</taxon>
        <taxon>Fungi</taxon>
        <taxon>Dikarya</taxon>
        <taxon>Ascomycota</taxon>
        <taxon>Pezizomycotina</taxon>
        <taxon>Sordariomycetes</taxon>
        <taxon>Hypocreomycetidae</taxon>
        <taxon>Hypocreales</taxon>
        <taxon>Clavicipitaceae</taxon>
        <taxon>Ustilaginoidea</taxon>
    </lineage>
</organism>
<dbReference type="KEGG" id="uvi:66068537"/>
<gene>
    <name evidence="7" type="ORF">UV8b_07760</name>
    <name evidence="6" type="ORF">UVI_02051440</name>
</gene>
<evidence type="ECO:0000259" key="5">
    <source>
        <dbReference type="PROSITE" id="PS51891"/>
    </source>
</evidence>
<dbReference type="EMBL" id="CP072759">
    <property type="protein sequence ID" value="QUC23519.1"/>
    <property type="molecule type" value="Genomic_DNA"/>
</dbReference>
<comment type="similarity">
    <text evidence="1">Belongs to the Gfa family.</text>
</comment>
<dbReference type="PROSITE" id="PS51891">
    <property type="entry name" value="CENP_V_GFA"/>
    <property type="match status" value="1"/>
</dbReference>
<evidence type="ECO:0000256" key="1">
    <source>
        <dbReference type="ARBA" id="ARBA00005495"/>
    </source>
</evidence>
<dbReference type="HOGENOM" id="CLU_055491_1_1_1"/>
<dbReference type="EMBL" id="BBTG02000038">
    <property type="protein sequence ID" value="GAO15876.1"/>
    <property type="molecule type" value="Genomic_DNA"/>
</dbReference>
<feature type="domain" description="CENP-V/GFA" evidence="5">
    <location>
        <begin position="1"/>
        <end position="125"/>
    </location>
</feature>
<evidence type="ECO:0000313" key="6">
    <source>
        <dbReference type="EMBL" id="GAO15876.1"/>
    </source>
</evidence>
<keyword evidence="8" id="KW-1185">Reference proteome</keyword>
<dbReference type="Pfam" id="PF04828">
    <property type="entry name" value="GFA"/>
    <property type="match status" value="1"/>
</dbReference>
<dbReference type="GeneID" id="66068537"/>